<dbReference type="EMBL" id="AP014548">
    <property type="protein sequence ID" value="BAO56217.1"/>
    <property type="molecule type" value="Genomic_DNA"/>
</dbReference>
<sequence>MSHATTGTSYKCIFTLYINHVNSFNVCDVFAFAKANLLLLHLYSNEAEA</sequence>
<proteinExistence type="predicted"/>
<dbReference type="HOGENOM" id="CLU_3138346_0_0_10"/>
<keyword evidence="2" id="KW-1185">Reference proteome</keyword>
<accession>W8VXN1</accession>
<dbReference type="AlphaFoldDB" id="W8VXN1"/>
<name>W8VXN1_9FLAO</name>
<gene>
    <name evidence="1" type="ORF">NMS_2208</name>
</gene>
<evidence type="ECO:0000313" key="1">
    <source>
        <dbReference type="EMBL" id="BAO56217.1"/>
    </source>
</evidence>
<dbReference type="Proteomes" id="UP000031760">
    <property type="component" value="Chromosome"/>
</dbReference>
<organism evidence="1 2">
    <name type="scientific">Nonlabens marinus S1-08</name>
    <dbReference type="NCBI Taxonomy" id="1454201"/>
    <lineage>
        <taxon>Bacteria</taxon>
        <taxon>Pseudomonadati</taxon>
        <taxon>Bacteroidota</taxon>
        <taxon>Flavobacteriia</taxon>
        <taxon>Flavobacteriales</taxon>
        <taxon>Flavobacteriaceae</taxon>
        <taxon>Nonlabens</taxon>
    </lineage>
</organism>
<dbReference type="KEGG" id="nmf:NMS_2208"/>
<evidence type="ECO:0000313" key="2">
    <source>
        <dbReference type="Proteomes" id="UP000031760"/>
    </source>
</evidence>
<protein>
    <submittedName>
        <fullName evidence="1">Uncharacterized protein</fullName>
    </submittedName>
</protein>
<reference evidence="1 2" key="1">
    <citation type="journal article" date="2014" name="Proc. Natl. Acad. Sci. U.S.A.">
        <title>Functional characterization of flavobacteria rhodopsins reveals a unique class of light-driven chloride pump in bacteria.</title>
        <authorList>
            <person name="Yoshizawa S."/>
            <person name="Kumagai Y."/>
            <person name="Kim H."/>
            <person name="Ogura Y."/>
            <person name="Hayashi T."/>
            <person name="Iwasaki W."/>
            <person name="DeLong E.F."/>
            <person name="Kogure K."/>
        </authorList>
    </citation>
    <scope>NUCLEOTIDE SEQUENCE [LARGE SCALE GENOMIC DNA]</scope>
    <source>
        <strain evidence="1 2">S1-08</strain>
    </source>
</reference>